<feature type="region of interest" description="Disordered" evidence="3">
    <location>
        <begin position="61"/>
        <end position="94"/>
    </location>
</feature>
<feature type="repeat" description="RCC1" evidence="2">
    <location>
        <begin position="1"/>
        <end position="63"/>
    </location>
</feature>
<feature type="region of interest" description="Disordered" evidence="3">
    <location>
        <begin position="152"/>
        <end position="187"/>
    </location>
</feature>
<dbReference type="InterPro" id="IPR051210">
    <property type="entry name" value="Ub_ligase/GEF_domain"/>
</dbReference>
<dbReference type="PROSITE" id="PS00626">
    <property type="entry name" value="RCC1_2"/>
    <property type="match status" value="1"/>
</dbReference>
<evidence type="ECO:0000313" key="4">
    <source>
        <dbReference type="EMBL" id="KAF9512365.1"/>
    </source>
</evidence>
<dbReference type="Pfam" id="PF00415">
    <property type="entry name" value="RCC1"/>
    <property type="match status" value="3"/>
</dbReference>
<dbReference type="Gene3D" id="2.130.10.30">
    <property type="entry name" value="Regulator of chromosome condensation 1/beta-lactamase-inhibitor protein II"/>
    <property type="match status" value="2"/>
</dbReference>
<sequence length="441" mass="46501">MALFSSGSNAKGQLGSGDTSDKHQFSRCSFSSGCSDVGDLPSDIASVIQIASGSNHTLLLAESADGPPGRTRSRSVWVTGDGSRGQLGPHNHRGCQTFSRLDDVTLGNSSALRGYTPVAVAALWETSFLVLRPPEWKHGASDAVIAMGANDFGDLGQQRGQTQEQHRGRGRGRGRQRPTHNDSPSEEEYFFRVRRLEPGLHHVVAVLDVGSGSSSGVRQCLVGWGASRHGQLQFRPVLEIGASASASVTNSTGVFPEERSITSLALGQHHSVILSGEALFTAGSNKKGQLALDAAVVRGASSVHCTWNGTYVLCRPSDPDWQILATGSGDRGQLGVGVVSAQDGLRAVSFPFATRSKRVQSIACGSEHVLAVLVSLEGEGTEVWGWGWNEHGNLGLGHTHDVNVPVKIWPGSETAPPLGSVVSVWAGCGTSWVFVKGRSEG</sequence>
<dbReference type="EMBL" id="MU128987">
    <property type="protein sequence ID" value="KAF9512365.1"/>
    <property type="molecule type" value="Genomic_DNA"/>
</dbReference>
<feature type="compositionally biased region" description="Polar residues" evidence="3">
    <location>
        <begin position="1"/>
        <end position="11"/>
    </location>
</feature>
<proteinExistence type="predicted"/>
<protein>
    <recommendedName>
        <fullName evidence="6">Secretion-regulating guanine nucleotide exchange factor</fullName>
    </recommendedName>
</protein>
<dbReference type="Proteomes" id="UP000886523">
    <property type="component" value="Unassembled WGS sequence"/>
</dbReference>
<dbReference type="PROSITE" id="PS50012">
    <property type="entry name" value="RCC1_3"/>
    <property type="match status" value="3"/>
</dbReference>
<gene>
    <name evidence="4" type="ORF">BS47DRAFT_1297726</name>
</gene>
<dbReference type="OrthoDB" id="5370059at2759"/>
<feature type="region of interest" description="Disordered" evidence="3">
    <location>
        <begin position="1"/>
        <end position="23"/>
    </location>
</feature>
<comment type="caution">
    <text evidence="4">The sequence shown here is derived from an EMBL/GenBank/DDBJ whole genome shotgun (WGS) entry which is preliminary data.</text>
</comment>
<evidence type="ECO:0000256" key="2">
    <source>
        <dbReference type="PROSITE-ProRule" id="PRU00235"/>
    </source>
</evidence>
<feature type="repeat" description="RCC1" evidence="2">
    <location>
        <begin position="381"/>
        <end position="437"/>
    </location>
</feature>
<dbReference type="AlphaFoldDB" id="A0A9P6DW48"/>
<dbReference type="PANTHER" id="PTHR22870">
    <property type="entry name" value="REGULATOR OF CHROMOSOME CONDENSATION"/>
    <property type="match status" value="1"/>
</dbReference>
<evidence type="ECO:0000256" key="1">
    <source>
        <dbReference type="ARBA" id="ARBA00022737"/>
    </source>
</evidence>
<accession>A0A9P6DW48</accession>
<feature type="repeat" description="RCC1" evidence="2">
    <location>
        <begin position="321"/>
        <end position="375"/>
    </location>
</feature>
<dbReference type="InterPro" id="IPR009091">
    <property type="entry name" value="RCC1/BLIP-II"/>
</dbReference>
<reference evidence="4" key="1">
    <citation type="journal article" date="2020" name="Nat. Commun.">
        <title>Large-scale genome sequencing of mycorrhizal fungi provides insights into the early evolution of symbiotic traits.</title>
        <authorList>
            <person name="Miyauchi S."/>
            <person name="Kiss E."/>
            <person name="Kuo A."/>
            <person name="Drula E."/>
            <person name="Kohler A."/>
            <person name="Sanchez-Garcia M."/>
            <person name="Morin E."/>
            <person name="Andreopoulos B."/>
            <person name="Barry K.W."/>
            <person name="Bonito G."/>
            <person name="Buee M."/>
            <person name="Carver A."/>
            <person name="Chen C."/>
            <person name="Cichocki N."/>
            <person name="Clum A."/>
            <person name="Culley D."/>
            <person name="Crous P.W."/>
            <person name="Fauchery L."/>
            <person name="Girlanda M."/>
            <person name="Hayes R.D."/>
            <person name="Keri Z."/>
            <person name="LaButti K."/>
            <person name="Lipzen A."/>
            <person name="Lombard V."/>
            <person name="Magnuson J."/>
            <person name="Maillard F."/>
            <person name="Murat C."/>
            <person name="Nolan M."/>
            <person name="Ohm R.A."/>
            <person name="Pangilinan J."/>
            <person name="Pereira M.F."/>
            <person name="Perotto S."/>
            <person name="Peter M."/>
            <person name="Pfister S."/>
            <person name="Riley R."/>
            <person name="Sitrit Y."/>
            <person name="Stielow J.B."/>
            <person name="Szollosi G."/>
            <person name="Zifcakova L."/>
            <person name="Stursova M."/>
            <person name="Spatafora J.W."/>
            <person name="Tedersoo L."/>
            <person name="Vaario L.M."/>
            <person name="Yamada A."/>
            <person name="Yan M."/>
            <person name="Wang P."/>
            <person name="Xu J."/>
            <person name="Bruns T."/>
            <person name="Baldrian P."/>
            <person name="Vilgalys R."/>
            <person name="Dunand C."/>
            <person name="Henrissat B."/>
            <person name="Grigoriev I.V."/>
            <person name="Hibbett D."/>
            <person name="Nagy L.G."/>
            <person name="Martin F.M."/>
        </authorList>
    </citation>
    <scope>NUCLEOTIDE SEQUENCE</scope>
    <source>
        <strain evidence="4">UP504</strain>
    </source>
</reference>
<evidence type="ECO:0000313" key="5">
    <source>
        <dbReference type="Proteomes" id="UP000886523"/>
    </source>
</evidence>
<organism evidence="4 5">
    <name type="scientific">Hydnum rufescens UP504</name>
    <dbReference type="NCBI Taxonomy" id="1448309"/>
    <lineage>
        <taxon>Eukaryota</taxon>
        <taxon>Fungi</taxon>
        <taxon>Dikarya</taxon>
        <taxon>Basidiomycota</taxon>
        <taxon>Agaricomycotina</taxon>
        <taxon>Agaricomycetes</taxon>
        <taxon>Cantharellales</taxon>
        <taxon>Hydnaceae</taxon>
        <taxon>Hydnum</taxon>
    </lineage>
</organism>
<dbReference type="PANTHER" id="PTHR22870:SF408">
    <property type="entry name" value="OS09G0560450 PROTEIN"/>
    <property type="match status" value="1"/>
</dbReference>
<evidence type="ECO:0000256" key="3">
    <source>
        <dbReference type="SAM" id="MobiDB-lite"/>
    </source>
</evidence>
<dbReference type="InterPro" id="IPR000408">
    <property type="entry name" value="Reg_chr_condens"/>
</dbReference>
<evidence type="ECO:0008006" key="6">
    <source>
        <dbReference type="Google" id="ProtNLM"/>
    </source>
</evidence>
<dbReference type="SUPFAM" id="SSF50985">
    <property type="entry name" value="RCC1/BLIP-II"/>
    <property type="match status" value="2"/>
</dbReference>
<feature type="compositionally biased region" description="Basic residues" evidence="3">
    <location>
        <begin position="168"/>
        <end position="178"/>
    </location>
</feature>
<keyword evidence="5" id="KW-1185">Reference proteome</keyword>
<name>A0A9P6DW48_9AGAM</name>
<keyword evidence="1" id="KW-0677">Repeat</keyword>